<evidence type="ECO:0000313" key="1">
    <source>
        <dbReference type="EMBL" id="MFD2921991.1"/>
    </source>
</evidence>
<evidence type="ECO:0000313" key="2">
    <source>
        <dbReference type="Proteomes" id="UP001597511"/>
    </source>
</evidence>
<proteinExistence type="predicted"/>
<keyword evidence="2" id="KW-1185">Reference proteome</keyword>
<comment type="caution">
    <text evidence="1">The sequence shown here is derived from an EMBL/GenBank/DDBJ whole genome shotgun (WGS) entry which is preliminary data.</text>
</comment>
<dbReference type="RefSeq" id="WP_386103267.1">
    <property type="nucleotide sequence ID" value="NZ_JBHUOZ010000003.1"/>
</dbReference>
<organism evidence="1 2">
    <name type="scientific">Terrimonas rubra</name>
    <dbReference type="NCBI Taxonomy" id="1035890"/>
    <lineage>
        <taxon>Bacteria</taxon>
        <taxon>Pseudomonadati</taxon>
        <taxon>Bacteroidota</taxon>
        <taxon>Chitinophagia</taxon>
        <taxon>Chitinophagales</taxon>
        <taxon>Chitinophagaceae</taxon>
        <taxon>Terrimonas</taxon>
    </lineage>
</organism>
<dbReference type="EMBL" id="JBHUOZ010000003">
    <property type="protein sequence ID" value="MFD2921991.1"/>
    <property type="molecule type" value="Genomic_DNA"/>
</dbReference>
<accession>A0ABW6ABG4</accession>
<protein>
    <submittedName>
        <fullName evidence="1">Uncharacterized protein</fullName>
    </submittedName>
</protein>
<dbReference type="Proteomes" id="UP001597511">
    <property type="component" value="Unassembled WGS sequence"/>
</dbReference>
<reference evidence="2" key="1">
    <citation type="journal article" date="2019" name="Int. J. Syst. Evol. Microbiol.">
        <title>The Global Catalogue of Microorganisms (GCM) 10K type strain sequencing project: providing services to taxonomists for standard genome sequencing and annotation.</title>
        <authorList>
            <consortium name="The Broad Institute Genomics Platform"/>
            <consortium name="The Broad Institute Genome Sequencing Center for Infectious Disease"/>
            <person name="Wu L."/>
            <person name="Ma J."/>
        </authorList>
    </citation>
    <scope>NUCLEOTIDE SEQUENCE [LARGE SCALE GENOMIC DNA]</scope>
    <source>
        <strain evidence="2">KCTC 23299</strain>
    </source>
</reference>
<sequence length="107" mass="12477">MKENKKISLLDMNQKLLEKGHIVVVRYSWNSYVGEIGNKGLHATGAERFAFFGPHPLRQEHTYQILGHISESHPDYNKKVLEWYNSESDDFKCPIKITVYDNVKIQN</sequence>
<name>A0ABW6ABG4_9BACT</name>
<gene>
    <name evidence="1" type="ORF">ACFS6H_19885</name>
</gene>